<dbReference type="EMBL" id="BK032747">
    <property type="protein sequence ID" value="DAF58164.1"/>
    <property type="molecule type" value="Genomic_DNA"/>
</dbReference>
<organism evidence="2">
    <name type="scientific">Siphoviridae sp. ctn8e14</name>
    <dbReference type="NCBI Taxonomy" id="2827936"/>
    <lineage>
        <taxon>Viruses</taxon>
        <taxon>Duplodnaviria</taxon>
        <taxon>Heunggongvirae</taxon>
        <taxon>Uroviricota</taxon>
        <taxon>Caudoviricetes</taxon>
    </lineage>
</organism>
<sequence length="180" mass="20003">MEEIKQVENSASLFKSEPIEVTINNEKYSLVYDMNAFIELEKIYGTVDNVIKKVLGKAKKEHVIKVDGIVTDADKVTVDDTPLSTFIASNETSDATTTDTINILYCGMMRDLAIYDEHDEIVGYKVSKRKIAAGITFKNLREVNMKLAMAFIQDLMPTAGETKNEPGAEAAKAKGLHYSE</sequence>
<accession>A0A8S5T491</accession>
<evidence type="ECO:0000256" key="1">
    <source>
        <dbReference type="SAM" id="MobiDB-lite"/>
    </source>
</evidence>
<proteinExistence type="predicted"/>
<feature type="region of interest" description="Disordered" evidence="1">
    <location>
        <begin position="161"/>
        <end position="180"/>
    </location>
</feature>
<protein>
    <submittedName>
        <fullName evidence="2">Tail assembly chaperone protein</fullName>
    </submittedName>
</protein>
<reference evidence="2" key="1">
    <citation type="journal article" date="2021" name="Proc. Natl. Acad. Sci. U.S.A.">
        <title>A Catalog of Tens of Thousands of Viruses from Human Metagenomes Reveals Hidden Associations with Chronic Diseases.</title>
        <authorList>
            <person name="Tisza M.J."/>
            <person name="Buck C.B."/>
        </authorList>
    </citation>
    <scope>NUCLEOTIDE SEQUENCE</scope>
    <source>
        <strain evidence="2">Ctn8e14</strain>
    </source>
</reference>
<evidence type="ECO:0000313" key="2">
    <source>
        <dbReference type="EMBL" id="DAF58164.1"/>
    </source>
</evidence>
<name>A0A8S5T491_9CAUD</name>